<dbReference type="RefSeq" id="WP_168218894.1">
    <property type="nucleotide sequence ID" value="NZ_CP042425.1"/>
</dbReference>
<dbReference type="Gene3D" id="2.60.40.10">
    <property type="entry name" value="Immunoglobulins"/>
    <property type="match status" value="1"/>
</dbReference>
<evidence type="ECO:0000259" key="3">
    <source>
        <dbReference type="Pfam" id="PF02922"/>
    </source>
</evidence>
<dbReference type="KEGG" id="lrs:PX52LOC_01984"/>
<dbReference type="GO" id="GO:0005975">
    <property type="term" value="P:carbohydrate metabolic process"/>
    <property type="evidence" value="ECO:0007669"/>
    <property type="project" value="InterPro"/>
</dbReference>
<dbReference type="InterPro" id="IPR004193">
    <property type="entry name" value="Glyco_hydro_13_N"/>
</dbReference>
<evidence type="ECO:0000313" key="4">
    <source>
        <dbReference type="EMBL" id="QEL15076.1"/>
    </source>
</evidence>
<dbReference type="InterPro" id="IPR029058">
    <property type="entry name" value="AB_hydrolase_fold"/>
</dbReference>
<dbReference type="InterPro" id="IPR050583">
    <property type="entry name" value="Mycobacterial_A85_antigen"/>
</dbReference>
<dbReference type="Proteomes" id="UP000324974">
    <property type="component" value="Chromosome"/>
</dbReference>
<dbReference type="InterPro" id="IPR000801">
    <property type="entry name" value="Esterase-like"/>
</dbReference>
<dbReference type="Gene3D" id="3.40.50.1820">
    <property type="entry name" value="alpha/beta hydrolase"/>
    <property type="match status" value="1"/>
</dbReference>
<dbReference type="CDD" id="cd11294">
    <property type="entry name" value="E_set_Esterase_like_N"/>
    <property type="match status" value="1"/>
</dbReference>
<organism evidence="4 5">
    <name type="scientific">Limnoglobus roseus</name>
    <dbReference type="NCBI Taxonomy" id="2598579"/>
    <lineage>
        <taxon>Bacteria</taxon>
        <taxon>Pseudomonadati</taxon>
        <taxon>Planctomycetota</taxon>
        <taxon>Planctomycetia</taxon>
        <taxon>Gemmatales</taxon>
        <taxon>Gemmataceae</taxon>
        <taxon>Limnoglobus</taxon>
    </lineage>
</organism>
<dbReference type="InterPro" id="IPR013783">
    <property type="entry name" value="Ig-like_fold"/>
</dbReference>
<reference evidence="5" key="1">
    <citation type="submission" date="2019-08" db="EMBL/GenBank/DDBJ databases">
        <title>Limnoglobus roseus gen. nov., sp. nov., a novel freshwater planctomycete with a giant genome from the family Gemmataceae.</title>
        <authorList>
            <person name="Kulichevskaya I.S."/>
            <person name="Naumoff D.G."/>
            <person name="Miroshnikov K."/>
            <person name="Ivanova A."/>
            <person name="Philippov D.A."/>
            <person name="Hakobyan A."/>
            <person name="Rijpstra I.C."/>
            <person name="Sinninghe Damste J.S."/>
            <person name="Liesack W."/>
            <person name="Dedysh S.N."/>
        </authorList>
    </citation>
    <scope>NUCLEOTIDE SEQUENCE [LARGE SCALE GENOMIC DNA]</scope>
    <source>
        <strain evidence="5">PX52</strain>
    </source>
</reference>
<feature type="region of interest" description="Disordered" evidence="1">
    <location>
        <begin position="17"/>
        <end position="36"/>
    </location>
</feature>
<evidence type="ECO:0000313" key="5">
    <source>
        <dbReference type="Proteomes" id="UP000324974"/>
    </source>
</evidence>
<dbReference type="SUPFAM" id="SSF81296">
    <property type="entry name" value="E set domains"/>
    <property type="match status" value="1"/>
</dbReference>
<dbReference type="AlphaFoldDB" id="A0A5C1AAM4"/>
<dbReference type="GO" id="GO:0016747">
    <property type="term" value="F:acyltransferase activity, transferring groups other than amino-acyl groups"/>
    <property type="evidence" value="ECO:0007669"/>
    <property type="project" value="TreeGrafter"/>
</dbReference>
<dbReference type="EMBL" id="CP042425">
    <property type="protein sequence ID" value="QEL15076.1"/>
    <property type="molecule type" value="Genomic_DNA"/>
</dbReference>
<keyword evidence="5" id="KW-1185">Reference proteome</keyword>
<dbReference type="PANTHER" id="PTHR48098:SF1">
    <property type="entry name" value="DIACYLGLYCEROL ACYLTRANSFERASE_MYCOLYLTRANSFERASE AG85A"/>
    <property type="match status" value="1"/>
</dbReference>
<evidence type="ECO:0000256" key="1">
    <source>
        <dbReference type="SAM" id="MobiDB-lite"/>
    </source>
</evidence>
<evidence type="ECO:0000256" key="2">
    <source>
        <dbReference type="SAM" id="SignalP"/>
    </source>
</evidence>
<dbReference type="Pfam" id="PF02922">
    <property type="entry name" value="CBM_48"/>
    <property type="match status" value="1"/>
</dbReference>
<feature type="domain" description="Glycoside hydrolase family 13 N-terminal" evidence="3">
    <location>
        <begin position="33"/>
        <end position="91"/>
    </location>
</feature>
<gene>
    <name evidence="4" type="ORF">PX52LOC_01984</name>
</gene>
<feature type="compositionally biased region" description="Polar residues" evidence="1">
    <location>
        <begin position="20"/>
        <end position="30"/>
    </location>
</feature>
<dbReference type="GO" id="GO:0004553">
    <property type="term" value="F:hydrolase activity, hydrolyzing O-glycosyl compounds"/>
    <property type="evidence" value="ECO:0007669"/>
    <property type="project" value="InterPro"/>
</dbReference>
<protein>
    <submittedName>
        <fullName evidence="4">CE1 family carbohydrate esterase</fullName>
    </submittedName>
</protein>
<feature type="signal peptide" evidence="2">
    <location>
        <begin position="1"/>
        <end position="18"/>
    </location>
</feature>
<dbReference type="Pfam" id="PF00756">
    <property type="entry name" value="Esterase"/>
    <property type="match status" value="1"/>
</dbReference>
<proteinExistence type="predicted"/>
<sequence>MRTLGIVCLLAAAAAAPAQTPKNNSPTSPETHPDRKVTFRVRAPKATEVTLTADWQANGVQTMTKDDAGVWSVTVGPLEPGAAIYNFNIDGVAVPDPVNPRIKLRARTSASIVEVPGDGTELWNPGTVPHGRVELVYVPSKAALPGQTREVRVYTPPGYDKDAAHKYPVLYLFHGSNDTAAGWTDVGRANFILDNLIAQKKAVPMVVVMPFGHALPFGGPGDNTKVFEQFLLDDVMPTVEKTYRTAPGRENRAIVGLSMGGGQALTIGLSHLDLFSHVGAFSSAIPGDFSTRFKALLDDPVGTNAKLKVLFIACGKQDGAFARSQQLDKTLTAHKIDHTFYPTEGLHNFAVWRQYLGQVAPMLFRDAGK</sequence>
<dbReference type="PANTHER" id="PTHR48098">
    <property type="entry name" value="ENTEROCHELIN ESTERASE-RELATED"/>
    <property type="match status" value="1"/>
</dbReference>
<name>A0A5C1AAM4_9BACT</name>
<keyword evidence="2" id="KW-0732">Signal</keyword>
<feature type="chain" id="PRO_5023139778" evidence="2">
    <location>
        <begin position="19"/>
        <end position="369"/>
    </location>
</feature>
<dbReference type="SUPFAM" id="SSF53474">
    <property type="entry name" value="alpha/beta-Hydrolases"/>
    <property type="match status" value="1"/>
</dbReference>
<accession>A0A5C1AAM4</accession>
<dbReference type="InterPro" id="IPR014756">
    <property type="entry name" value="Ig_E-set"/>
</dbReference>